<evidence type="ECO:0000256" key="4">
    <source>
        <dbReference type="HAMAP-Rule" id="MF_01366"/>
    </source>
</evidence>
<accession>A0A2H0BYV5</accession>
<dbReference type="PANTHER" id="PTHR11545">
    <property type="entry name" value="RIBOSOMAL PROTEIN L13"/>
    <property type="match status" value="1"/>
</dbReference>
<evidence type="ECO:0000256" key="5">
    <source>
        <dbReference type="RuleBase" id="RU003877"/>
    </source>
</evidence>
<evidence type="ECO:0000256" key="1">
    <source>
        <dbReference type="ARBA" id="ARBA00006227"/>
    </source>
</evidence>
<evidence type="ECO:0000256" key="6">
    <source>
        <dbReference type="RuleBase" id="RU003878"/>
    </source>
</evidence>
<dbReference type="Proteomes" id="UP000231246">
    <property type="component" value="Unassembled WGS sequence"/>
</dbReference>
<dbReference type="GO" id="GO:0005840">
    <property type="term" value="C:ribosome"/>
    <property type="evidence" value="ECO:0007669"/>
    <property type="project" value="UniProtKB-KW"/>
</dbReference>
<dbReference type="InterPro" id="IPR023563">
    <property type="entry name" value="Ribosomal_uL13_CS"/>
</dbReference>
<proteinExistence type="inferred from homology"/>
<keyword evidence="3 4" id="KW-0687">Ribonucleoprotein</keyword>
<comment type="caution">
    <text evidence="7">The sequence shown here is derived from an EMBL/GenBank/DDBJ whole genome shotgun (WGS) entry which is preliminary data.</text>
</comment>
<dbReference type="NCBIfam" id="TIGR01066">
    <property type="entry name" value="rplM_bact"/>
    <property type="match status" value="1"/>
</dbReference>
<dbReference type="Gene3D" id="3.90.1180.10">
    <property type="entry name" value="Ribosomal protein L13"/>
    <property type="match status" value="1"/>
</dbReference>
<comment type="subunit">
    <text evidence="4">Part of the 50S ribosomal subunit.</text>
</comment>
<gene>
    <name evidence="4 6" type="primary">rplM</name>
    <name evidence="7" type="ORF">COW99_00380</name>
</gene>
<dbReference type="InterPro" id="IPR036899">
    <property type="entry name" value="Ribosomal_uL13_sf"/>
</dbReference>
<sequence>MNSYTASTKAGEIKSEWREIDAAGMVLGRLASVVAQLLIGKAKPNFSRNLLMGDYVVVINSSKIVVTGDKSEKKLYENYSGYPGGLKQEKYKDLNKRKPGEVIRIAVSGMLPKNKLRKEMLRKLYIFPDEEHKYKDKIENIS</sequence>
<dbReference type="PANTHER" id="PTHR11545:SF2">
    <property type="entry name" value="LARGE RIBOSOMAL SUBUNIT PROTEIN UL13M"/>
    <property type="match status" value="1"/>
</dbReference>
<keyword evidence="2 4" id="KW-0689">Ribosomal protein</keyword>
<dbReference type="Pfam" id="PF00572">
    <property type="entry name" value="Ribosomal_L13"/>
    <property type="match status" value="1"/>
</dbReference>
<protein>
    <recommendedName>
        <fullName evidence="4">Large ribosomal subunit protein uL13</fullName>
    </recommendedName>
</protein>
<evidence type="ECO:0000313" key="8">
    <source>
        <dbReference type="Proteomes" id="UP000231246"/>
    </source>
</evidence>
<dbReference type="GO" id="GO:0003729">
    <property type="term" value="F:mRNA binding"/>
    <property type="evidence" value="ECO:0007669"/>
    <property type="project" value="TreeGrafter"/>
</dbReference>
<dbReference type="SUPFAM" id="SSF52161">
    <property type="entry name" value="Ribosomal protein L13"/>
    <property type="match status" value="1"/>
</dbReference>
<comment type="function">
    <text evidence="4 6">This protein is one of the early assembly proteins of the 50S ribosomal subunit, although it is not seen to bind rRNA by itself. It is important during the early stages of 50S assembly.</text>
</comment>
<dbReference type="PROSITE" id="PS00783">
    <property type="entry name" value="RIBOSOMAL_L13"/>
    <property type="match status" value="1"/>
</dbReference>
<evidence type="ECO:0000313" key="7">
    <source>
        <dbReference type="EMBL" id="PIP62128.1"/>
    </source>
</evidence>
<reference evidence="7 8" key="1">
    <citation type="submission" date="2017-09" db="EMBL/GenBank/DDBJ databases">
        <title>Depth-based differentiation of microbial function through sediment-hosted aquifers and enrichment of novel symbionts in the deep terrestrial subsurface.</title>
        <authorList>
            <person name="Probst A.J."/>
            <person name="Ladd B."/>
            <person name="Jarett J.K."/>
            <person name="Geller-Mcgrath D.E."/>
            <person name="Sieber C.M."/>
            <person name="Emerson J.B."/>
            <person name="Anantharaman K."/>
            <person name="Thomas B.C."/>
            <person name="Malmstrom R."/>
            <person name="Stieglmeier M."/>
            <person name="Klingl A."/>
            <person name="Woyke T."/>
            <person name="Ryan C.M."/>
            <person name="Banfield J.F."/>
        </authorList>
    </citation>
    <scope>NUCLEOTIDE SEQUENCE [LARGE SCALE GENOMIC DNA]</scope>
    <source>
        <strain evidence="7">CG22_combo_CG10-13_8_21_14_all_38_20</strain>
    </source>
</reference>
<dbReference type="GO" id="GO:0006412">
    <property type="term" value="P:translation"/>
    <property type="evidence" value="ECO:0007669"/>
    <property type="project" value="UniProtKB-UniRule"/>
</dbReference>
<dbReference type="AlphaFoldDB" id="A0A2H0BYV5"/>
<dbReference type="EMBL" id="PCTA01000003">
    <property type="protein sequence ID" value="PIP62128.1"/>
    <property type="molecule type" value="Genomic_DNA"/>
</dbReference>
<dbReference type="PIRSF" id="PIRSF002181">
    <property type="entry name" value="Ribosomal_L13"/>
    <property type="match status" value="1"/>
</dbReference>
<name>A0A2H0BYV5_9BACT</name>
<evidence type="ECO:0000256" key="3">
    <source>
        <dbReference type="ARBA" id="ARBA00023274"/>
    </source>
</evidence>
<dbReference type="InterPro" id="IPR005822">
    <property type="entry name" value="Ribosomal_uL13"/>
</dbReference>
<evidence type="ECO:0000256" key="2">
    <source>
        <dbReference type="ARBA" id="ARBA00022980"/>
    </source>
</evidence>
<dbReference type="GO" id="GO:0017148">
    <property type="term" value="P:negative regulation of translation"/>
    <property type="evidence" value="ECO:0007669"/>
    <property type="project" value="TreeGrafter"/>
</dbReference>
<comment type="similarity">
    <text evidence="1 4 5">Belongs to the universal ribosomal protein uL13 family.</text>
</comment>
<dbReference type="CDD" id="cd00392">
    <property type="entry name" value="Ribosomal_L13"/>
    <property type="match status" value="1"/>
</dbReference>
<dbReference type="GO" id="GO:0003735">
    <property type="term" value="F:structural constituent of ribosome"/>
    <property type="evidence" value="ECO:0007669"/>
    <property type="project" value="InterPro"/>
</dbReference>
<dbReference type="HAMAP" id="MF_01366">
    <property type="entry name" value="Ribosomal_uL13"/>
    <property type="match status" value="1"/>
</dbReference>
<dbReference type="InterPro" id="IPR005823">
    <property type="entry name" value="Ribosomal_uL13_bac-type"/>
</dbReference>
<dbReference type="GO" id="GO:1990904">
    <property type="term" value="C:ribonucleoprotein complex"/>
    <property type="evidence" value="ECO:0007669"/>
    <property type="project" value="UniProtKB-KW"/>
</dbReference>
<organism evidence="7 8">
    <name type="scientific">Candidatus Roizmanbacteria bacterium CG22_combo_CG10-13_8_21_14_all_38_20</name>
    <dbReference type="NCBI Taxonomy" id="1974862"/>
    <lineage>
        <taxon>Bacteria</taxon>
        <taxon>Candidatus Roizmaniibacteriota</taxon>
    </lineage>
</organism>